<dbReference type="PANTHER" id="PTHR14409:SF0">
    <property type="entry name" value="PROTEIN MANBAL"/>
    <property type="match status" value="1"/>
</dbReference>
<comment type="subcellular location">
    <subcellularLocation>
        <location evidence="1">Membrane</location>
        <topology evidence="1">Single-pass membrane protein</topology>
    </subcellularLocation>
</comment>
<dbReference type="EnsemblMetazoa" id="G29302.2">
    <property type="protein sequence ID" value="G29302.2:cds"/>
    <property type="gene ID" value="G29302"/>
</dbReference>
<comment type="similarity">
    <text evidence="2">Belongs to the UPF0239 family.</text>
</comment>
<organism evidence="7 8">
    <name type="scientific">Magallana gigas</name>
    <name type="common">Pacific oyster</name>
    <name type="synonym">Crassostrea gigas</name>
    <dbReference type="NCBI Taxonomy" id="29159"/>
    <lineage>
        <taxon>Eukaryota</taxon>
        <taxon>Metazoa</taxon>
        <taxon>Spiralia</taxon>
        <taxon>Lophotrochozoa</taxon>
        <taxon>Mollusca</taxon>
        <taxon>Bivalvia</taxon>
        <taxon>Autobranchia</taxon>
        <taxon>Pteriomorphia</taxon>
        <taxon>Ostreida</taxon>
        <taxon>Ostreoidea</taxon>
        <taxon>Ostreidae</taxon>
        <taxon>Magallana</taxon>
    </lineage>
</organism>
<accession>A0A8W8LVD8</accession>
<evidence type="ECO:0000256" key="4">
    <source>
        <dbReference type="ARBA" id="ARBA00022989"/>
    </source>
</evidence>
<evidence type="ECO:0000256" key="3">
    <source>
        <dbReference type="ARBA" id="ARBA00022692"/>
    </source>
</evidence>
<reference evidence="7" key="1">
    <citation type="submission" date="2022-08" db="UniProtKB">
        <authorList>
            <consortium name="EnsemblMetazoa"/>
        </authorList>
    </citation>
    <scope>IDENTIFICATION</scope>
    <source>
        <strain evidence="7">05x7-T-G4-1.051#20</strain>
    </source>
</reference>
<evidence type="ECO:0008006" key="9">
    <source>
        <dbReference type="Google" id="ProtNLM"/>
    </source>
</evidence>
<protein>
    <recommendedName>
        <fullName evidence="9">Protein MANBAL</fullName>
    </recommendedName>
</protein>
<keyword evidence="3 6" id="KW-0812">Transmembrane</keyword>
<feature type="transmembrane region" description="Helical" evidence="6">
    <location>
        <begin position="14"/>
        <end position="36"/>
    </location>
</feature>
<evidence type="ECO:0000256" key="2">
    <source>
        <dbReference type="ARBA" id="ARBA00006839"/>
    </source>
</evidence>
<dbReference type="PANTHER" id="PTHR14409">
    <property type="entry name" value="MANNOSIDASE, BETA A, LYSOSOMAL-LIKE, MANBAL PROTEIN"/>
    <property type="match status" value="1"/>
</dbReference>
<evidence type="ECO:0000256" key="1">
    <source>
        <dbReference type="ARBA" id="ARBA00004167"/>
    </source>
</evidence>
<dbReference type="GO" id="GO:0016020">
    <property type="term" value="C:membrane"/>
    <property type="evidence" value="ECO:0007669"/>
    <property type="project" value="UniProtKB-SubCell"/>
</dbReference>
<keyword evidence="8" id="KW-1185">Reference proteome</keyword>
<dbReference type="InterPro" id="IPR009621">
    <property type="entry name" value="UPF0239"/>
</dbReference>
<dbReference type="AlphaFoldDB" id="A0A8W8LVD8"/>
<keyword evidence="4 6" id="KW-1133">Transmembrane helix</keyword>
<evidence type="ECO:0000313" key="7">
    <source>
        <dbReference type="EnsemblMetazoa" id="G29302.2:cds"/>
    </source>
</evidence>
<proteinExistence type="inferred from homology"/>
<sequence>MAIEIEEPTLFENILHYGLFVGAIFQIICILAVIFIPKSESEQDSEEELKQGSNSAKKESIKTQVLPVMGQTDKVEDWSLIHPSDSFSALGLVV</sequence>
<name>A0A8W8LVD8_MAGGI</name>
<dbReference type="Pfam" id="PF06783">
    <property type="entry name" value="UPF0239"/>
    <property type="match status" value="1"/>
</dbReference>
<evidence type="ECO:0000313" key="8">
    <source>
        <dbReference type="Proteomes" id="UP000005408"/>
    </source>
</evidence>
<keyword evidence="5 6" id="KW-0472">Membrane</keyword>
<dbReference type="Proteomes" id="UP000005408">
    <property type="component" value="Unassembled WGS sequence"/>
</dbReference>
<evidence type="ECO:0000256" key="5">
    <source>
        <dbReference type="ARBA" id="ARBA00023136"/>
    </source>
</evidence>
<evidence type="ECO:0000256" key="6">
    <source>
        <dbReference type="SAM" id="Phobius"/>
    </source>
</evidence>